<protein>
    <submittedName>
        <fullName evidence="2">Uncharacterized protein</fullName>
    </submittedName>
</protein>
<evidence type="ECO:0000313" key="2">
    <source>
        <dbReference type="EMBL" id="KAK1120402.1"/>
    </source>
</evidence>
<proteinExistence type="predicted"/>
<feature type="compositionally biased region" description="Basic and acidic residues" evidence="1">
    <location>
        <begin position="99"/>
        <end position="115"/>
    </location>
</feature>
<feature type="region of interest" description="Disordered" evidence="1">
    <location>
        <begin position="1"/>
        <end position="20"/>
    </location>
</feature>
<feature type="region of interest" description="Disordered" evidence="1">
    <location>
        <begin position="82"/>
        <end position="150"/>
    </location>
</feature>
<gene>
    <name evidence="2" type="ORF">K0M31_012383</name>
</gene>
<dbReference type="EMBL" id="JAHYIQ010000031">
    <property type="protein sequence ID" value="KAK1120402.1"/>
    <property type="molecule type" value="Genomic_DNA"/>
</dbReference>
<feature type="compositionally biased region" description="Polar residues" evidence="1">
    <location>
        <begin position="82"/>
        <end position="94"/>
    </location>
</feature>
<accession>A0AA40FKC1</accession>
<evidence type="ECO:0000313" key="3">
    <source>
        <dbReference type="Proteomes" id="UP001177670"/>
    </source>
</evidence>
<evidence type="ECO:0000256" key="1">
    <source>
        <dbReference type="SAM" id="MobiDB-lite"/>
    </source>
</evidence>
<comment type="caution">
    <text evidence="2">The sequence shown here is derived from an EMBL/GenBank/DDBJ whole genome shotgun (WGS) entry which is preliminary data.</text>
</comment>
<organism evidence="2 3">
    <name type="scientific">Melipona bicolor</name>
    <dbReference type="NCBI Taxonomy" id="60889"/>
    <lineage>
        <taxon>Eukaryota</taxon>
        <taxon>Metazoa</taxon>
        <taxon>Ecdysozoa</taxon>
        <taxon>Arthropoda</taxon>
        <taxon>Hexapoda</taxon>
        <taxon>Insecta</taxon>
        <taxon>Pterygota</taxon>
        <taxon>Neoptera</taxon>
        <taxon>Endopterygota</taxon>
        <taxon>Hymenoptera</taxon>
        <taxon>Apocrita</taxon>
        <taxon>Aculeata</taxon>
        <taxon>Apoidea</taxon>
        <taxon>Anthophila</taxon>
        <taxon>Apidae</taxon>
        <taxon>Melipona</taxon>
    </lineage>
</organism>
<feature type="compositionally biased region" description="Acidic residues" evidence="1">
    <location>
        <begin position="116"/>
        <end position="141"/>
    </location>
</feature>
<keyword evidence="3" id="KW-1185">Reference proteome</keyword>
<dbReference type="AlphaFoldDB" id="A0AA40FKC1"/>
<name>A0AA40FKC1_9HYME</name>
<dbReference type="Proteomes" id="UP001177670">
    <property type="component" value="Unassembled WGS sequence"/>
</dbReference>
<reference evidence="2" key="1">
    <citation type="submission" date="2021-10" db="EMBL/GenBank/DDBJ databases">
        <title>Melipona bicolor Genome sequencing and assembly.</title>
        <authorList>
            <person name="Araujo N.S."/>
            <person name="Arias M.C."/>
        </authorList>
    </citation>
    <scope>NUCLEOTIDE SEQUENCE</scope>
    <source>
        <strain evidence="2">USP_2M_L1-L4_2017</strain>
        <tissue evidence="2">Whole body</tissue>
    </source>
</reference>
<sequence length="150" mass="16455">MMDGSAHYSSVARNKSHKEFQANALERTRSILYERSARGLSSSGSLEALALPFRWPSGSGIRVGIYWKKEAESADVAISLPTASVRNEPSQNTLVPRGNQKEEKEKNLAGQTREKEDEDHDDDDDDDNDGDGNGDGDEDDAALLSLFARV</sequence>